<reference evidence="3" key="2">
    <citation type="submission" date="2010-04" db="EMBL/GenBank/DDBJ databases">
        <authorList>
            <person name="Buell R."/>
            <person name="Hamilton J."/>
            <person name="Hostetler J."/>
        </authorList>
    </citation>
    <scope>NUCLEOTIDE SEQUENCE [LARGE SCALE GENOMIC DNA]</scope>
    <source>
        <strain evidence="3">DAOM:BR144</strain>
    </source>
</reference>
<sequence>MESGRVDRTKVLRTTPQHPRLLDDDDHGDNADTRHEPLILWGLPREHIVAYIRQSVLPSSWAMSTKLTGEWEAVAADDALEDDAANASPRDAL</sequence>
<organism evidence="2 3">
    <name type="scientific">Globisporangium ultimum (strain ATCC 200006 / CBS 805.95 / DAOM BR144)</name>
    <name type="common">Pythium ultimum</name>
    <dbReference type="NCBI Taxonomy" id="431595"/>
    <lineage>
        <taxon>Eukaryota</taxon>
        <taxon>Sar</taxon>
        <taxon>Stramenopiles</taxon>
        <taxon>Oomycota</taxon>
        <taxon>Peronosporomycetes</taxon>
        <taxon>Pythiales</taxon>
        <taxon>Pythiaceae</taxon>
        <taxon>Globisporangium</taxon>
    </lineage>
</organism>
<dbReference type="Proteomes" id="UP000019132">
    <property type="component" value="Unassembled WGS sequence"/>
</dbReference>
<feature type="compositionally biased region" description="Basic and acidic residues" evidence="1">
    <location>
        <begin position="1"/>
        <end position="10"/>
    </location>
</feature>
<evidence type="ECO:0000313" key="2">
    <source>
        <dbReference type="EnsemblProtists" id="PYU1_T010861"/>
    </source>
</evidence>
<dbReference type="HOGENOM" id="CLU_2404358_0_0_1"/>
<dbReference type="VEuPathDB" id="FungiDB:PYU1_G010838"/>
<dbReference type="EMBL" id="GL376590">
    <property type="status" value="NOT_ANNOTATED_CDS"/>
    <property type="molecule type" value="Genomic_DNA"/>
</dbReference>
<accession>K3X0W2</accession>
<name>K3X0W2_GLOUD</name>
<feature type="region of interest" description="Disordered" evidence="1">
    <location>
        <begin position="1"/>
        <end position="34"/>
    </location>
</feature>
<evidence type="ECO:0000256" key="1">
    <source>
        <dbReference type="SAM" id="MobiDB-lite"/>
    </source>
</evidence>
<evidence type="ECO:0000313" key="3">
    <source>
        <dbReference type="Proteomes" id="UP000019132"/>
    </source>
</evidence>
<dbReference type="EnsemblProtists" id="PYU1_T010861">
    <property type="protein sequence ID" value="PYU1_T010861"/>
    <property type="gene ID" value="PYU1_G010838"/>
</dbReference>
<proteinExistence type="predicted"/>
<protein>
    <submittedName>
        <fullName evidence="2">Uncharacterized protein</fullName>
    </submittedName>
</protein>
<reference evidence="3" key="1">
    <citation type="journal article" date="2010" name="Genome Biol.">
        <title>Genome sequence of the necrotrophic plant pathogen Pythium ultimum reveals original pathogenicity mechanisms and effector repertoire.</title>
        <authorList>
            <person name="Levesque C.A."/>
            <person name="Brouwer H."/>
            <person name="Cano L."/>
            <person name="Hamilton J.P."/>
            <person name="Holt C."/>
            <person name="Huitema E."/>
            <person name="Raffaele S."/>
            <person name="Robideau G.P."/>
            <person name="Thines M."/>
            <person name="Win J."/>
            <person name="Zerillo M.M."/>
            <person name="Beakes G.W."/>
            <person name="Boore J.L."/>
            <person name="Busam D."/>
            <person name="Dumas B."/>
            <person name="Ferriera S."/>
            <person name="Fuerstenberg S.I."/>
            <person name="Gachon C.M."/>
            <person name="Gaulin E."/>
            <person name="Govers F."/>
            <person name="Grenville-Briggs L."/>
            <person name="Horner N."/>
            <person name="Hostetler J."/>
            <person name="Jiang R.H."/>
            <person name="Johnson J."/>
            <person name="Krajaejun T."/>
            <person name="Lin H."/>
            <person name="Meijer H.J."/>
            <person name="Moore B."/>
            <person name="Morris P."/>
            <person name="Phuntmart V."/>
            <person name="Puiu D."/>
            <person name="Shetty J."/>
            <person name="Stajich J.E."/>
            <person name="Tripathy S."/>
            <person name="Wawra S."/>
            <person name="van West P."/>
            <person name="Whitty B.R."/>
            <person name="Coutinho P.M."/>
            <person name="Henrissat B."/>
            <person name="Martin F."/>
            <person name="Thomas P.D."/>
            <person name="Tyler B.M."/>
            <person name="De Vries R.P."/>
            <person name="Kamoun S."/>
            <person name="Yandell M."/>
            <person name="Tisserat N."/>
            <person name="Buell C.R."/>
        </authorList>
    </citation>
    <scope>NUCLEOTIDE SEQUENCE</scope>
    <source>
        <strain evidence="3">DAOM:BR144</strain>
    </source>
</reference>
<reference evidence="2" key="3">
    <citation type="submission" date="2015-02" db="UniProtKB">
        <authorList>
            <consortium name="EnsemblProtists"/>
        </authorList>
    </citation>
    <scope>IDENTIFICATION</scope>
    <source>
        <strain evidence="2">DAOM BR144</strain>
    </source>
</reference>
<dbReference type="AlphaFoldDB" id="K3X0W2"/>
<dbReference type="STRING" id="431595.K3X0W2"/>
<keyword evidence="3" id="KW-1185">Reference proteome</keyword>
<dbReference type="InParanoid" id="K3X0W2"/>